<proteinExistence type="predicted"/>
<organism evidence="1 2">
    <name type="scientific">Halanaerobium saccharolyticum</name>
    <dbReference type="NCBI Taxonomy" id="43595"/>
    <lineage>
        <taxon>Bacteria</taxon>
        <taxon>Bacillati</taxon>
        <taxon>Bacillota</taxon>
        <taxon>Clostridia</taxon>
        <taxon>Halanaerobiales</taxon>
        <taxon>Halanaerobiaceae</taxon>
        <taxon>Halanaerobium</taxon>
    </lineage>
</organism>
<dbReference type="Gene3D" id="3.40.710.10">
    <property type="entry name" value="DD-peptidase/beta-lactamase superfamily"/>
    <property type="match status" value="1"/>
</dbReference>
<protein>
    <submittedName>
        <fullName evidence="1">Uncharacterized protein</fullName>
    </submittedName>
</protein>
<gene>
    <name evidence="1" type="ORF">C7957_11768</name>
</gene>
<name>A0A4R6RWB8_9FIRM</name>
<dbReference type="Proteomes" id="UP000295176">
    <property type="component" value="Unassembled WGS sequence"/>
</dbReference>
<sequence length="88" mass="9895">MIYELKDAPEIKINPGLVDKNEYNLVEFKGGSEPGVLQFTQLVQKSKDSDVYTISVTINNNEKAVEQQKVTQLTSRLIAAVIEDQRVN</sequence>
<reference evidence="1 2" key="1">
    <citation type="submission" date="2019-03" db="EMBL/GenBank/DDBJ databases">
        <title>Subsurface microbial communities from deep shales in Ohio and West Virginia, USA.</title>
        <authorList>
            <person name="Wrighton K."/>
        </authorList>
    </citation>
    <scope>NUCLEOTIDE SEQUENCE [LARGE SCALE GENOMIC DNA]</scope>
    <source>
        <strain evidence="1 2">MSL 7</strain>
    </source>
</reference>
<dbReference type="EMBL" id="SNXX01000017">
    <property type="protein sequence ID" value="TDP91329.1"/>
    <property type="molecule type" value="Genomic_DNA"/>
</dbReference>
<accession>A0A4R6RWB8</accession>
<dbReference type="AlphaFoldDB" id="A0A4R6RWB8"/>
<comment type="caution">
    <text evidence="1">The sequence shown here is derived from an EMBL/GenBank/DDBJ whole genome shotgun (WGS) entry which is preliminary data.</text>
</comment>
<evidence type="ECO:0000313" key="1">
    <source>
        <dbReference type="EMBL" id="TDP91329.1"/>
    </source>
</evidence>
<evidence type="ECO:0000313" key="2">
    <source>
        <dbReference type="Proteomes" id="UP000295176"/>
    </source>
</evidence>
<dbReference type="InterPro" id="IPR012338">
    <property type="entry name" value="Beta-lactam/transpept-like"/>
</dbReference>
<dbReference type="RefSeq" id="WP_133530725.1">
    <property type="nucleotide sequence ID" value="NZ_SNXX01000017.1"/>
</dbReference>